<evidence type="ECO:0000313" key="6">
    <source>
        <dbReference type="Proteomes" id="UP001209540"/>
    </source>
</evidence>
<dbReference type="GO" id="GO:0022857">
    <property type="term" value="F:transmembrane transporter activity"/>
    <property type="evidence" value="ECO:0007669"/>
    <property type="project" value="InterPro"/>
</dbReference>
<feature type="transmembrane region" description="Helical" evidence="3">
    <location>
        <begin position="334"/>
        <end position="356"/>
    </location>
</feature>
<comment type="subcellular location">
    <subcellularLocation>
        <location evidence="1">Membrane</location>
        <topology evidence="1">Multi-pass membrane protein</topology>
    </subcellularLocation>
</comment>
<feature type="transmembrane region" description="Helical" evidence="3">
    <location>
        <begin position="306"/>
        <end position="328"/>
    </location>
</feature>
<comment type="caution">
    <text evidence="5">The sequence shown here is derived from an EMBL/GenBank/DDBJ whole genome shotgun (WGS) entry which is preliminary data.</text>
</comment>
<dbReference type="PANTHER" id="PTHR11360:SF284">
    <property type="entry name" value="EG:103B4.3 PROTEIN-RELATED"/>
    <property type="match status" value="1"/>
</dbReference>
<feature type="domain" description="Major facilitator superfamily (MFS) profile" evidence="4">
    <location>
        <begin position="1"/>
        <end position="419"/>
    </location>
</feature>
<evidence type="ECO:0000256" key="1">
    <source>
        <dbReference type="ARBA" id="ARBA00004141"/>
    </source>
</evidence>
<keyword evidence="3" id="KW-0472">Membrane</keyword>
<comment type="similarity">
    <text evidence="2">Belongs to the major facilitator superfamily. Monocarboxylate porter (TC 2.A.1.13) family.</text>
</comment>
<feature type="transmembrane region" description="Helical" evidence="3">
    <location>
        <begin position="177"/>
        <end position="197"/>
    </location>
</feature>
<evidence type="ECO:0000313" key="5">
    <source>
        <dbReference type="EMBL" id="KAI9254636.1"/>
    </source>
</evidence>
<feature type="transmembrane region" description="Helical" evidence="3">
    <location>
        <begin position="363"/>
        <end position="383"/>
    </location>
</feature>
<proteinExistence type="inferred from homology"/>
<keyword evidence="3" id="KW-1133">Transmembrane helix</keyword>
<dbReference type="PANTHER" id="PTHR11360">
    <property type="entry name" value="MONOCARBOXYLATE TRANSPORTER"/>
    <property type="match status" value="1"/>
</dbReference>
<reference evidence="5" key="2">
    <citation type="submission" date="2023-02" db="EMBL/GenBank/DDBJ databases">
        <authorList>
            <consortium name="DOE Joint Genome Institute"/>
            <person name="Mondo S.J."/>
            <person name="Chang Y."/>
            <person name="Wang Y."/>
            <person name="Ahrendt S."/>
            <person name="Andreopoulos W."/>
            <person name="Barry K."/>
            <person name="Beard J."/>
            <person name="Benny G.L."/>
            <person name="Blankenship S."/>
            <person name="Bonito G."/>
            <person name="Cuomo C."/>
            <person name="Desiro A."/>
            <person name="Gervers K.A."/>
            <person name="Hundley H."/>
            <person name="Kuo A."/>
            <person name="LaButti K."/>
            <person name="Lang B.F."/>
            <person name="Lipzen A."/>
            <person name="O'Donnell K."/>
            <person name="Pangilinan J."/>
            <person name="Reynolds N."/>
            <person name="Sandor L."/>
            <person name="Smith M.W."/>
            <person name="Tsang A."/>
            <person name="Grigoriev I.V."/>
            <person name="Stajich J.E."/>
            <person name="Spatafora J.W."/>
        </authorList>
    </citation>
    <scope>NUCLEOTIDE SEQUENCE</scope>
    <source>
        <strain evidence="5">RSA 2281</strain>
    </source>
</reference>
<dbReference type="AlphaFoldDB" id="A0AAD5PBF8"/>
<dbReference type="EMBL" id="JAIXMP010000024">
    <property type="protein sequence ID" value="KAI9254636.1"/>
    <property type="molecule type" value="Genomic_DNA"/>
</dbReference>
<feature type="transmembrane region" description="Helical" evidence="3">
    <location>
        <begin position="89"/>
        <end position="108"/>
    </location>
</feature>
<keyword evidence="6" id="KW-1185">Reference proteome</keyword>
<dbReference type="InterPro" id="IPR050327">
    <property type="entry name" value="Proton-linked_MCT"/>
</dbReference>
<dbReference type="InterPro" id="IPR011701">
    <property type="entry name" value="MFS"/>
</dbReference>
<reference evidence="5" key="1">
    <citation type="journal article" date="2022" name="IScience">
        <title>Evolution of zygomycete secretomes and the origins of terrestrial fungal ecologies.</title>
        <authorList>
            <person name="Chang Y."/>
            <person name="Wang Y."/>
            <person name="Mondo S."/>
            <person name="Ahrendt S."/>
            <person name="Andreopoulos W."/>
            <person name="Barry K."/>
            <person name="Beard J."/>
            <person name="Benny G.L."/>
            <person name="Blankenship S."/>
            <person name="Bonito G."/>
            <person name="Cuomo C."/>
            <person name="Desiro A."/>
            <person name="Gervers K.A."/>
            <person name="Hundley H."/>
            <person name="Kuo A."/>
            <person name="LaButti K."/>
            <person name="Lang B.F."/>
            <person name="Lipzen A."/>
            <person name="O'Donnell K."/>
            <person name="Pangilinan J."/>
            <person name="Reynolds N."/>
            <person name="Sandor L."/>
            <person name="Smith M.E."/>
            <person name="Tsang A."/>
            <person name="Grigoriev I.V."/>
            <person name="Stajich J.E."/>
            <person name="Spatafora J.W."/>
        </authorList>
    </citation>
    <scope>NUCLEOTIDE SEQUENCE</scope>
    <source>
        <strain evidence="5">RSA 2281</strain>
    </source>
</reference>
<gene>
    <name evidence="5" type="ORF">BDA99DRAFT_442753</name>
</gene>
<dbReference type="Gene3D" id="1.20.1250.20">
    <property type="entry name" value="MFS general substrate transporter like domains"/>
    <property type="match status" value="1"/>
</dbReference>
<feature type="transmembrane region" description="Helical" evidence="3">
    <location>
        <begin position="26"/>
        <end position="44"/>
    </location>
</feature>
<protein>
    <submittedName>
        <fullName evidence="5">Major facilitator superfamily domain-containing protein</fullName>
    </submittedName>
</protein>
<dbReference type="InterPro" id="IPR036259">
    <property type="entry name" value="MFS_trans_sf"/>
</dbReference>
<dbReference type="Pfam" id="PF07690">
    <property type="entry name" value="MFS_1"/>
    <property type="match status" value="1"/>
</dbReference>
<dbReference type="Proteomes" id="UP001209540">
    <property type="component" value="Unassembled WGS sequence"/>
</dbReference>
<name>A0AAD5PBF8_9FUNG</name>
<dbReference type="InterPro" id="IPR020846">
    <property type="entry name" value="MFS_dom"/>
</dbReference>
<dbReference type="GO" id="GO:0016020">
    <property type="term" value="C:membrane"/>
    <property type="evidence" value="ECO:0007669"/>
    <property type="project" value="UniProtKB-SubCell"/>
</dbReference>
<feature type="transmembrane region" description="Helical" evidence="3">
    <location>
        <begin position="56"/>
        <end position="77"/>
    </location>
</feature>
<feature type="transmembrane region" description="Helical" evidence="3">
    <location>
        <begin position="238"/>
        <end position="263"/>
    </location>
</feature>
<dbReference type="SUPFAM" id="SSF103473">
    <property type="entry name" value="MFS general substrate transporter"/>
    <property type="match status" value="1"/>
</dbReference>
<keyword evidence="3" id="KW-0812">Transmembrane</keyword>
<dbReference type="PROSITE" id="PS50850">
    <property type="entry name" value="MFS"/>
    <property type="match status" value="1"/>
</dbReference>
<evidence type="ECO:0000256" key="2">
    <source>
        <dbReference type="ARBA" id="ARBA00006727"/>
    </source>
</evidence>
<evidence type="ECO:0000259" key="4">
    <source>
        <dbReference type="PROSITE" id="PS50850"/>
    </source>
</evidence>
<evidence type="ECO:0000256" key="3">
    <source>
        <dbReference type="SAM" id="Phobius"/>
    </source>
</evidence>
<sequence length="425" mass="46525">MIFFITAEKSNKWEINDSYDSGPDGGYGWLVVVGSFFGILQAYFEENVFHGIPDAQFQLSFAGTIIGLMPNLMGPVFQILVARYGVRMTQIMGVFFMVLGLEMASFASKIWHLYFTQGFLFGLGAAFLYVSAMAIPPQWFNRRRGLGLGIVTSGSGIGGVILPFIMTSLSKNLGIAWTYRILGFIYLALNSITCILVKEKYPRNKKIKSADDGEEQPVIAPPTLKEIFDFSVLKDSTFVLWMVASMISTLGNFVPFFFLPTYATYHDLSSADGTTFMAVLAGSNCVGRVSLGFIGDRIGRLNAHIMSNLLSAVAAFGVWTVATTYASIMGFAVLYGLFCSSYYCLLSAITATIVGIDKFPTALSIMMLSNTFAVLGPSIASAIESNLDTNPYFSYKMFTGATFALGTFLLVLLKLKMTRSLLVKI</sequence>
<feature type="transmembrane region" description="Helical" evidence="3">
    <location>
        <begin position="275"/>
        <end position="294"/>
    </location>
</feature>
<accession>A0AAD5PBF8</accession>
<organism evidence="5 6">
    <name type="scientific">Phascolomyces articulosus</name>
    <dbReference type="NCBI Taxonomy" id="60185"/>
    <lineage>
        <taxon>Eukaryota</taxon>
        <taxon>Fungi</taxon>
        <taxon>Fungi incertae sedis</taxon>
        <taxon>Mucoromycota</taxon>
        <taxon>Mucoromycotina</taxon>
        <taxon>Mucoromycetes</taxon>
        <taxon>Mucorales</taxon>
        <taxon>Lichtheimiaceae</taxon>
        <taxon>Phascolomyces</taxon>
    </lineage>
</organism>
<feature type="transmembrane region" description="Helical" evidence="3">
    <location>
        <begin position="146"/>
        <end position="165"/>
    </location>
</feature>
<feature type="transmembrane region" description="Helical" evidence="3">
    <location>
        <begin position="395"/>
        <end position="415"/>
    </location>
</feature>
<feature type="transmembrane region" description="Helical" evidence="3">
    <location>
        <begin position="114"/>
        <end position="134"/>
    </location>
</feature>